<dbReference type="GO" id="GO:0006805">
    <property type="term" value="P:xenobiotic metabolic process"/>
    <property type="evidence" value="ECO:0007669"/>
    <property type="project" value="TreeGrafter"/>
</dbReference>
<keyword evidence="16" id="KW-1185">Reference proteome</keyword>
<dbReference type="PANTHER" id="PTHR24300">
    <property type="entry name" value="CYTOCHROME P450 508A4-RELATED"/>
    <property type="match status" value="1"/>
</dbReference>
<dbReference type="GO" id="GO:0006082">
    <property type="term" value="P:organic acid metabolic process"/>
    <property type="evidence" value="ECO:0007669"/>
    <property type="project" value="TreeGrafter"/>
</dbReference>
<evidence type="ECO:0000256" key="8">
    <source>
        <dbReference type="ARBA" id="ARBA00022848"/>
    </source>
</evidence>
<comment type="similarity">
    <text evidence="4 14">Belongs to the cytochrome P450 family.</text>
</comment>
<evidence type="ECO:0000256" key="9">
    <source>
        <dbReference type="ARBA" id="ARBA00023002"/>
    </source>
</evidence>
<evidence type="ECO:0000256" key="4">
    <source>
        <dbReference type="ARBA" id="ARBA00010617"/>
    </source>
</evidence>
<dbReference type="InterPro" id="IPR050182">
    <property type="entry name" value="Cytochrome_P450_fam2"/>
</dbReference>
<keyword evidence="5 13" id="KW-0349">Heme</keyword>
<organism evidence="15 16">
    <name type="scientific">Plakobranchus ocellatus</name>
    <dbReference type="NCBI Taxonomy" id="259542"/>
    <lineage>
        <taxon>Eukaryota</taxon>
        <taxon>Metazoa</taxon>
        <taxon>Spiralia</taxon>
        <taxon>Lophotrochozoa</taxon>
        <taxon>Mollusca</taxon>
        <taxon>Gastropoda</taxon>
        <taxon>Heterobranchia</taxon>
        <taxon>Euthyneura</taxon>
        <taxon>Panpulmonata</taxon>
        <taxon>Sacoglossa</taxon>
        <taxon>Placobranchoidea</taxon>
        <taxon>Plakobranchidae</taxon>
        <taxon>Plakobranchus</taxon>
    </lineage>
</organism>
<dbReference type="PROSITE" id="PS00086">
    <property type="entry name" value="CYTOCHROME_P450"/>
    <property type="match status" value="1"/>
</dbReference>
<evidence type="ECO:0000256" key="3">
    <source>
        <dbReference type="ARBA" id="ARBA00004406"/>
    </source>
</evidence>
<evidence type="ECO:0000256" key="14">
    <source>
        <dbReference type="RuleBase" id="RU000461"/>
    </source>
</evidence>
<name>A0AAV4CTZ2_9GAST</name>
<sequence length="342" mass="39462">MDALGQLGGQPIDVRSLTNTAVSNVICSIIVGKRFDYEDTYFAKLLELLNEQVRLMATSNLSNIFPWLHYVPGDTFQSKKRMENYHYIRTFFCVHHIEKTENEFDEDNKDNFISAYLAEMKKAERQGRETTLNKENLSRVLLNLFGAGSETTSTTMLWFMVYMLHYPHIQNKVYREIEDVVGTERVPAMQDRPRLNYTNAVIMETQRLASIVPVGVPHYTQTEATVMGYTVPAGTTVLSNLDTVLWDGDTWENPMDFRPERFLDDQGKITQPEQFMPFSIGRRLCLGESMARMELYLFLAALVQRFEFAPEVPDQLPLRVPLDGITSPPVKFKIRFVDRRST</sequence>
<comment type="cofactor">
    <cofactor evidence="1 13">
        <name>heme</name>
        <dbReference type="ChEBI" id="CHEBI:30413"/>
    </cofactor>
</comment>
<evidence type="ECO:0000313" key="15">
    <source>
        <dbReference type="EMBL" id="GFO35320.1"/>
    </source>
</evidence>
<dbReference type="Gene3D" id="1.10.630.10">
    <property type="entry name" value="Cytochrome P450"/>
    <property type="match status" value="1"/>
</dbReference>
<dbReference type="PRINTS" id="PR00463">
    <property type="entry name" value="EP450I"/>
</dbReference>
<dbReference type="InterPro" id="IPR001128">
    <property type="entry name" value="Cyt_P450"/>
</dbReference>
<keyword evidence="10 13" id="KW-0408">Iron</keyword>
<evidence type="ECO:0000256" key="6">
    <source>
        <dbReference type="ARBA" id="ARBA00022723"/>
    </source>
</evidence>
<comment type="subcellular location">
    <subcellularLocation>
        <location evidence="3">Endoplasmic reticulum membrane</location>
        <topology evidence="3">Peripheral membrane protein</topology>
    </subcellularLocation>
    <subcellularLocation>
        <location evidence="2">Microsome membrane</location>
        <topology evidence="2">Peripheral membrane protein</topology>
    </subcellularLocation>
</comment>
<dbReference type="GO" id="GO:0005789">
    <property type="term" value="C:endoplasmic reticulum membrane"/>
    <property type="evidence" value="ECO:0007669"/>
    <property type="project" value="UniProtKB-SubCell"/>
</dbReference>
<dbReference type="InterPro" id="IPR002401">
    <property type="entry name" value="Cyt_P450_E_grp-I"/>
</dbReference>
<evidence type="ECO:0000256" key="11">
    <source>
        <dbReference type="ARBA" id="ARBA00023033"/>
    </source>
</evidence>
<feature type="binding site" description="axial binding residue" evidence="13">
    <location>
        <position position="285"/>
    </location>
    <ligand>
        <name>heme</name>
        <dbReference type="ChEBI" id="CHEBI:30413"/>
    </ligand>
    <ligandPart>
        <name>Fe</name>
        <dbReference type="ChEBI" id="CHEBI:18248"/>
    </ligandPart>
</feature>
<keyword evidence="9 14" id="KW-0560">Oxidoreductase</keyword>
<proteinExistence type="inferred from homology"/>
<dbReference type="InterPro" id="IPR017972">
    <property type="entry name" value="Cyt_P450_CS"/>
</dbReference>
<keyword evidence="12" id="KW-0472">Membrane</keyword>
<dbReference type="FunFam" id="1.10.630.10:FF:000238">
    <property type="entry name" value="Cytochrome P450 2A6"/>
    <property type="match status" value="1"/>
</dbReference>
<dbReference type="GO" id="GO:0005506">
    <property type="term" value="F:iron ion binding"/>
    <property type="evidence" value="ECO:0007669"/>
    <property type="project" value="InterPro"/>
</dbReference>
<evidence type="ECO:0000256" key="2">
    <source>
        <dbReference type="ARBA" id="ARBA00004174"/>
    </source>
</evidence>
<evidence type="ECO:0000256" key="12">
    <source>
        <dbReference type="ARBA" id="ARBA00023136"/>
    </source>
</evidence>
<keyword evidence="7" id="KW-0256">Endoplasmic reticulum</keyword>
<accession>A0AAV4CTZ2</accession>
<dbReference type="Proteomes" id="UP000735302">
    <property type="component" value="Unassembled WGS sequence"/>
</dbReference>
<keyword evidence="6 13" id="KW-0479">Metal-binding</keyword>
<evidence type="ECO:0000256" key="5">
    <source>
        <dbReference type="ARBA" id="ARBA00022617"/>
    </source>
</evidence>
<evidence type="ECO:0000256" key="13">
    <source>
        <dbReference type="PIRSR" id="PIRSR602401-1"/>
    </source>
</evidence>
<evidence type="ECO:0000256" key="1">
    <source>
        <dbReference type="ARBA" id="ARBA00001971"/>
    </source>
</evidence>
<evidence type="ECO:0000313" key="16">
    <source>
        <dbReference type="Proteomes" id="UP000735302"/>
    </source>
</evidence>
<evidence type="ECO:0000256" key="7">
    <source>
        <dbReference type="ARBA" id="ARBA00022824"/>
    </source>
</evidence>
<evidence type="ECO:0000256" key="10">
    <source>
        <dbReference type="ARBA" id="ARBA00023004"/>
    </source>
</evidence>
<dbReference type="InterPro" id="IPR008069">
    <property type="entry name" value="Cyt_P450_E_grp-I_CYP2D-like"/>
</dbReference>
<gene>
    <name evidence="15" type="ORF">PoB_006182500</name>
</gene>
<protein>
    <submittedName>
        <fullName evidence="15">Cytochrome p450 2u1</fullName>
    </submittedName>
</protein>
<dbReference type="PANTHER" id="PTHR24300:SF403">
    <property type="entry name" value="CYTOCHROME P450 306A1"/>
    <property type="match status" value="1"/>
</dbReference>
<dbReference type="Pfam" id="PF00067">
    <property type="entry name" value="p450"/>
    <property type="match status" value="1"/>
</dbReference>
<dbReference type="InterPro" id="IPR036396">
    <property type="entry name" value="Cyt_P450_sf"/>
</dbReference>
<keyword evidence="8" id="KW-0492">Microsome</keyword>
<reference evidence="15 16" key="1">
    <citation type="journal article" date="2021" name="Elife">
        <title>Chloroplast acquisition without the gene transfer in kleptoplastic sea slugs, Plakobranchus ocellatus.</title>
        <authorList>
            <person name="Maeda T."/>
            <person name="Takahashi S."/>
            <person name="Yoshida T."/>
            <person name="Shimamura S."/>
            <person name="Takaki Y."/>
            <person name="Nagai Y."/>
            <person name="Toyoda A."/>
            <person name="Suzuki Y."/>
            <person name="Arimoto A."/>
            <person name="Ishii H."/>
            <person name="Satoh N."/>
            <person name="Nishiyama T."/>
            <person name="Hasebe M."/>
            <person name="Maruyama T."/>
            <person name="Minagawa J."/>
            <person name="Obokata J."/>
            <person name="Shigenobu S."/>
        </authorList>
    </citation>
    <scope>NUCLEOTIDE SEQUENCE [LARGE SCALE GENOMIC DNA]</scope>
</reference>
<dbReference type="PRINTS" id="PR01686">
    <property type="entry name" value="EP450ICYP2D"/>
</dbReference>
<dbReference type="GO" id="GO:0008395">
    <property type="term" value="F:steroid hydroxylase activity"/>
    <property type="evidence" value="ECO:0007669"/>
    <property type="project" value="TreeGrafter"/>
</dbReference>
<dbReference type="GO" id="GO:0020037">
    <property type="term" value="F:heme binding"/>
    <property type="evidence" value="ECO:0007669"/>
    <property type="project" value="InterPro"/>
</dbReference>
<comment type="caution">
    <text evidence="15">The sequence shown here is derived from an EMBL/GenBank/DDBJ whole genome shotgun (WGS) entry which is preliminary data.</text>
</comment>
<dbReference type="EMBL" id="BLXT01006999">
    <property type="protein sequence ID" value="GFO35320.1"/>
    <property type="molecule type" value="Genomic_DNA"/>
</dbReference>
<keyword evidence="11 14" id="KW-0503">Monooxygenase</keyword>
<dbReference type="PRINTS" id="PR00385">
    <property type="entry name" value="P450"/>
</dbReference>
<dbReference type="SUPFAM" id="SSF48264">
    <property type="entry name" value="Cytochrome P450"/>
    <property type="match status" value="1"/>
</dbReference>
<dbReference type="AlphaFoldDB" id="A0AAV4CTZ2"/>
<dbReference type="GO" id="GO:0016712">
    <property type="term" value="F:oxidoreductase activity, acting on paired donors, with incorporation or reduction of molecular oxygen, reduced flavin or flavoprotein as one donor, and incorporation of one atom of oxygen"/>
    <property type="evidence" value="ECO:0007669"/>
    <property type="project" value="InterPro"/>
</dbReference>